<evidence type="ECO:0000259" key="1">
    <source>
        <dbReference type="PROSITE" id="PS51657"/>
    </source>
</evidence>
<dbReference type="InterPro" id="IPR027417">
    <property type="entry name" value="P-loop_NTPase"/>
</dbReference>
<sequence length="258" mass="29554">MIYLLEPKEIKPNYSKFFSKNEFHDFSKLGTFKDDLCAVNDYCEIGMEIDIVRQFLTFPTLYDVKYTFIQAVPGTGKTTHIISNANSIMNGEKVDTIIVNTCEGRDDVGNRMNQYHKIPILSKHKQNKLVRTVASYLLNNNDVERTDKMYFDEALMSHPGALLLCAFVCGTTDLYFVGDFMQIPFVTRLPDFYLRYASLPNLIKITSVLSLSYRCPVDVIYRLSPLTTDCIMILIENIATADKTNEESEKNDIRGLCR</sequence>
<dbReference type="OrthoDB" id="9995375at2759"/>
<keyword evidence="3" id="KW-1185">Reference proteome</keyword>
<name>A0A177AP22_9BILA</name>
<feature type="domain" description="(+)RNA virus helicase C-terminal" evidence="1">
    <location>
        <begin position="38"/>
        <end position="258"/>
    </location>
</feature>
<dbReference type="SUPFAM" id="SSF52540">
    <property type="entry name" value="P-loop containing nucleoside triphosphate hydrolases"/>
    <property type="match status" value="1"/>
</dbReference>
<gene>
    <name evidence="2" type="ORF">A3Q56_08527</name>
</gene>
<dbReference type="PROSITE" id="PS51657">
    <property type="entry name" value="PSRV_HELICASE"/>
    <property type="match status" value="1"/>
</dbReference>
<organism evidence="2 3">
    <name type="scientific">Intoshia linei</name>
    <dbReference type="NCBI Taxonomy" id="1819745"/>
    <lineage>
        <taxon>Eukaryota</taxon>
        <taxon>Metazoa</taxon>
        <taxon>Spiralia</taxon>
        <taxon>Lophotrochozoa</taxon>
        <taxon>Mesozoa</taxon>
        <taxon>Orthonectida</taxon>
        <taxon>Rhopaluridae</taxon>
        <taxon>Intoshia</taxon>
    </lineage>
</organism>
<reference evidence="2 3" key="1">
    <citation type="submission" date="2016-04" db="EMBL/GenBank/DDBJ databases">
        <title>The genome of Intoshia linei affirms orthonectids as highly simplified spiralians.</title>
        <authorList>
            <person name="Mikhailov K.V."/>
            <person name="Slusarev G.S."/>
            <person name="Nikitin M.A."/>
            <person name="Logacheva M.D."/>
            <person name="Penin A."/>
            <person name="Aleoshin V."/>
            <person name="Panchin Y.V."/>
        </authorList>
    </citation>
    <scope>NUCLEOTIDE SEQUENCE [LARGE SCALE GENOMIC DNA]</scope>
    <source>
        <strain evidence="2">Intl2013</strain>
        <tissue evidence="2">Whole animal</tissue>
    </source>
</reference>
<protein>
    <recommendedName>
        <fullName evidence="1">(+)RNA virus helicase C-terminal domain-containing protein</fullName>
    </recommendedName>
</protein>
<dbReference type="AlphaFoldDB" id="A0A177AP22"/>
<evidence type="ECO:0000313" key="3">
    <source>
        <dbReference type="Proteomes" id="UP000078046"/>
    </source>
</evidence>
<dbReference type="Proteomes" id="UP000078046">
    <property type="component" value="Unassembled WGS sequence"/>
</dbReference>
<comment type="caution">
    <text evidence="2">The sequence shown here is derived from an EMBL/GenBank/DDBJ whole genome shotgun (WGS) entry which is preliminary data.</text>
</comment>
<accession>A0A177AP22</accession>
<dbReference type="Gene3D" id="3.40.50.300">
    <property type="entry name" value="P-loop containing nucleotide triphosphate hydrolases"/>
    <property type="match status" value="1"/>
</dbReference>
<dbReference type="GO" id="GO:0005524">
    <property type="term" value="F:ATP binding"/>
    <property type="evidence" value="ECO:0007669"/>
    <property type="project" value="InterPro"/>
</dbReference>
<dbReference type="Pfam" id="PF01443">
    <property type="entry name" value="Viral_helicase1"/>
    <property type="match status" value="1"/>
</dbReference>
<dbReference type="EMBL" id="LWCA01002626">
    <property type="protein sequence ID" value="OAF63765.1"/>
    <property type="molecule type" value="Genomic_DNA"/>
</dbReference>
<evidence type="ECO:0000313" key="2">
    <source>
        <dbReference type="EMBL" id="OAF63765.1"/>
    </source>
</evidence>
<dbReference type="InterPro" id="IPR027351">
    <property type="entry name" value="(+)RNA_virus_helicase_core_dom"/>
</dbReference>
<proteinExistence type="predicted"/>